<organism evidence="6 8">
    <name type="scientific">Helianthus annuus</name>
    <name type="common">Common sunflower</name>
    <dbReference type="NCBI Taxonomy" id="4232"/>
    <lineage>
        <taxon>Eukaryota</taxon>
        <taxon>Viridiplantae</taxon>
        <taxon>Streptophyta</taxon>
        <taxon>Embryophyta</taxon>
        <taxon>Tracheophyta</taxon>
        <taxon>Spermatophyta</taxon>
        <taxon>Magnoliopsida</taxon>
        <taxon>eudicotyledons</taxon>
        <taxon>Gunneridae</taxon>
        <taxon>Pentapetalae</taxon>
        <taxon>asterids</taxon>
        <taxon>campanulids</taxon>
        <taxon>Asterales</taxon>
        <taxon>Asteraceae</taxon>
        <taxon>Asteroideae</taxon>
        <taxon>Heliantheae alliance</taxon>
        <taxon>Heliantheae</taxon>
        <taxon>Helianthus</taxon>
    </lineage>
</organism>
<evidence type="ECO:0000259" key="5">
    <source>
        <dbReference type="PROSITE" id="PS50089"/>
    </source>
</evidence>
<evidence type="ECO:0000313" key="7">
    <source>
        <dbReference type="EMBL" id="OTG38352.1"/>
    </source>
</evidence>
<name>A0A251VRX0_HELAN</name>
<reference evidence="8" key="1">
    <citation type="journal article" date="2017" name="Nature">
        <title>The sunflower genome provides insights into oil metabolism, flowering and Asterid evolution.</title>
        <authorList>
            <person name="Badouin H."/>
            <person name="Gouzy J."/>
            <person name="Grassa C.J."/>
            <person name="Murat F."/>
            <person name="Staton S.E."/>
            <person name="Cottret L."/>
            <person name="Lelandais-Briere C."/>
            <person name="Owens G.L."/>
            <person name="Carrere S."/>
            <person name="Mayjonade B."/>
            <person name="Legrand L."/>
            <person name="Gill N."/>
            <person name="Kane N.C."/>
            <person name="Bowers J.E."/>
            <person name="Hubner S."/>
            <person name="Bellec A."/>
            <person name="Berard A."/>
            <person name="Berges H."/>
            <person name="Blanchet N."/>
            <person name="Boniface M.C."/>
            <person name="Brunel D."/>
            <person name="Catrice O."/>
            <person name="Chaidir N."/>
            <person name="Claudel C."/>
            <person name="Donnadieu C."/>
            <person name="Faraut T."/>
            <person name="Fievet G."/>
            <person name="Helmstetter N."/>
            <person name="King M."/>
            <person name="Knapp S.J."/>
            <person name="Lai Z."/>
            <person name="Le Paslier M.C."/>
            <person name="Lippi Y."/>
            <person name="Lorenzon L."/>
            <person name="Mandel J.R."/>
            <person name="Marage G."/>
            <person name="Marchand G."/>
            <person name="Marquand E."/>
            <person name="Bret-Mestries E."/>
            <person name="Morien E."/>
            <person name="Nambeesan S."/>
            <person name="Nguyen T."/>
            <person name="Pegot-Espagnet P."/>
            <person name="Pouilly N."/>
            <person name="Raftis F."/>
            <person name="Sallet E."/>
            <person name="Schiex T."/>
            <person name="Thomas J."/>
            <person name="Vandecasteele C."/>
            <person name="Vares D."/>
            <person name="Vear F."/>
            <person name="Vautrin S."/>
            <person name="Crespi M."/>
            <person name="Mangin B."/>
            <person name="Burke J.M."/>
            <person name="Salse J."/>
            <person name="Munos S."/>
            <person name="Vincourt P."/>
            <person name="Rieseberg L.H."/>
            <person name="Langlade N.B."/>
        </authorList>
    </citation>
    <scope>NUCLEOTIDE SEQUENCE [LARGE SCALE GENOMIC DNA]</scope>
    <source>
        <strain evidence="8">cv. SF193</strain>
    </source>
</reference>
<dbReference type="InterPro" id="IPR018957">
    <property type="entry name" value="Znf_C3HC4_RING-type"/>
</dbReference>
<evidence type="ECO:0000256" key="3">
    <source>
        <dbReference type="ARBA" id="ARBA00022833"/>
    </source>
</evidence>
<reference evidence="6" key="2">
    <citation type="submission" date="2017-02" db="EMBL/GenBank/DDBJ databases">
        <title>Sunflower complete genome.</title>
        <authorList>
            <person name="Langlade N."/>
            <person name="Munos S."/>
        </authorList>
    </citation>
    <scope>NUCLEOTIDE SEQUENCE [LARGE SCALE GENOMIC DNA]</scope>
    <source>
        <tissue evidence="6">Leaves</tissue>
    </source>
</reference>
<protein>
    <submittedName>
        <fullName evidence="6">Putative zinc finger, RING/FYVE/PHD-type</fullName>
    </submittedName>
</protein>
<keyword evidence="8" id="KW-1185">Reference proteome</keyword>
<dbReference type="PROSITE" id="PS00518">
    <property type="entry name" value="ZF_RING_1"/>
    <property type="match status" value="1"/>
</dbReference>
<dbReference type="EMBL" id="CM007890">
    <property type="protein sequence ID" value="OTG38350.1"/>
    <property type="molecule type" value="Genomic_DNA"/>
</dbReference>
<feature type="domain" description="RING-type" evidence="5">
    <location>
        <begin position="8"/>
        <end position="47"/>
    </location>
</feature>
<keyword evidence="3" id="KW-0862">Zinc</keyword>
<accession>A0A251VRX0</accession>
<proteinExistence type="predicted"/>
<keyword evidence="1" id="KW-0479">Metal-binding</keyword>
<keyword evidence="2 4" id="KW-0863">Zinc-finger</keyword>
<evidence type="ECO:0000256" key="1">
    <source>
        <dbReference type="ARBA" id="ARBA00022723"/>
    </source>
</evidence>
<dbReference type="PROSITE" id="PS50089">
    <property type="entry name" value="ZF_RING_2"/>
    <property type="match status" value="1"/>
</dbReference>
<dbReference type="Gene3D" id="3.30.40.10">
    <property type="entry name" value="Zinc/RING finger domain, C3HC4 (zinc finger)"/>
    <property type="match status" value="1"/>
</dbReference>
<evidence type="ECO:0000256" key="2">
    <source>
        <dbReference type="ARBA" id="ARBA00022771"/>
    </source>
</evidence>
<dbReference type="InterPro" id="IPR001841">
    <property type="entry name" value="Znf_RING"/>
</dbReference>
<evidence type="ECO:0000313" key="8">
    <source>
        <dbReference type="Proteomes" id="UP000215914"/>
    </source>
</evidence>
<dbReference type="GO" id="GO:0008270">
    <property type="term" value="F:zinc ion binding"/>
    <property type="evidence" value="ECO:0007669"/>
    <property type="project" value="UniProtKB-KW"/>
</dbReference>
<evidence type="ECO:0000256" key="4">
    <source>
        <dbReference type="PROSITE-ProRule" id="PRU00175"/>
    </source>
</evidence>
<dbReference type="AlphaFoldDB" id="A0A251VRX0"/>
<dbReference type="Proteomes" id="UP000215914">
    <property type="component" value="Chromosome 1"/>
</dbReference>
<dbReference type="SMART" id="SM00184">
    <property type="entry name" value="RING"/>
    <property type="match status" value="1"/>
</dbReference>
<dbReference type="InterPro" id="IPR017907">
    <property type="entry name" value="Znf_RING_CS"/>
</dbReference>
<gene>
    <name evidence="6" type="ORF">HannXRQ_Chr01g0028741</name>
    <name evidence="7" type="ORF">HannXRQ_Chr01g0028761</name>
</gene>
<dbReference type="EMBL" id="CM007890">
    <property type="protein sequence ID" value="OTG38352.1"/>
    <property type="molecule type" value="Genomic_DNA"/>
</dbReference>
<dbReference type="Pfam" id="PF00097">
    <property type="entry name" value="zf-C3HC4"/>
    <property type="match status" value="1"/>
</dbReference>
<dbReference type="SUPFAM" id="SSF57850">
    <property type="entry name" value="RING/U-box"/>
    <property type="match status" value="1"/>
</dbReference>
<dbReference type="InParanoid" id="A0A251VRX0"/>
<sequence length="185" mass="21423">MAGSCYNCSYCEQLLQRPITIRCGHNYCLECYEKRVADGRLTCVICSRDMPRQVRINWSLLSTMKKAMGIVSPDPSTLQHSMIYVIDRRSREFTVDIAFGQPKPIYRVVNDKKAVLIHKDGRVCVIAPQDNLLEEPDHVRDILEDLVKKNKFPVGFYGENEDDEDHGDWFLYTGRYAIYNNCFLS</sequence>
<dbReference type="InterPro" id="IPR013083">
    <property type="entry name" value="Znf_RING/FYVE/PHD"/>
</dbReference>
<evidence type="ECO:0000313" key="6">
    <source>
        <dbReference type="EMBL" id="OTG38350.1"/>
    </source>
</evidence>